<gene>
    <name evidence="3" type="ORF">JGUZn3_23070</name>
</gene>
<feature type="compositionally biased region" description="Basic residues" evidence="1">
    <location>
        <begin position="213"/>
        <end position="233"/>
    </location>
</feature>
<evidence type="ECO:0000256" key="2">
    <source>
        <dbReference type="SAM" id="Phobius"/>
    </source>
</evidence>
<proteinExistence type="predicted"/>
<keyword evidence="4" id="KW-1185">Reference proteome</keyword>
<name>A0A7H1NUP8_9PROT</name>
<keyword evidence="2" id="KW-1133">Transmembrane helix</keyword>
<sequence length="233" mass="24902">MTVYALHLIYRNIRGASYSPLFVAVLLVIKAVYYKDLLITLFQNGANTLKLWGPLFLASVGVVLAGCNQEPSMNAIVGPGNPYGNTMKLSALCQVSPVKQDASGAMSVDMTVRSDDGYCAIPLQNNGKAYASFGVSPTPEHGKVFIYNFSDQTNITYTPTTAYAGSDHFTVNLIEGPGKPRTKIAVNVTADATGVSLPKATPAATSATSTSSVRKKSSRKHVTHRVHSKSKKK</sequence>
<reference evidence="3 4" key="1">
    <citation type="submission" date="2020-08" db="EMBL/GenBank/DDBJ databases">
        <title>Complete genome sequence of Entomobacter blattae G55GP.</title>
        <authorList>
            <person name="Poehlein A."/>
            <person name="Guzman J."/>
            <person name="Daniel R."/>
            <person name="Vilcinskas A."/>
        </authorList>
    </citation>
    <scope>NUCLEOTIDE SEQUENCE [LARGE SCALE GENOMIC DNA]</scope>
    <source>
        <strain evidence="3 4">G55GP</strain>
    </source>
</reference>
<organism evidence="3 4">
    <name type="scientific">Entomobacter blattae</name>
    <dbReference type="NCBI Taxonomy" id="2762277"/>
    <lineage>
        <taxon>Bacteria</taxon>
        <taxon>Pseudomonadati</taxon>
        <taxon>Pseudomonadota</taxon>
        <taxon>Alphaproteobacteria</taxon>
        <taxon>Acetobacterales</taxon>
        <taxon>Acetobacteraceae</taxon>
        <taxon>Entomobacter</taxon>
    </lineage>
</organism>
<keyword evidence="2" id="KW-0472">Membrane</keyword>
<accession>A0A7H1NUP8</accession>
<dbReference type="Gene3D" id="2.60.40.3440">
    <property type="match status" value="1"/>
</dbReference>
<dbReference type="Proteomes" id="UP000516349">
    <property type="component" value="Chromosome"/>
</dbReference>
<evidence type="ECO:0000313" key="3">
    <source>
        <dbReference type="EMBL" id="QNT79508.1"/>
    </source>
</evidence>
<keyword evidence="2" id="KW-0812">Transmembrane</keyword>
<protein>
    <submittedName>
        <fullName evidence="3">Uncharacterized protein</fullName>
    </submittedName>
</protein>
<feature type="region of interest" description="Disordered" evidence="1">
    <location>
        <begin position="199"/>
        <end position="233"/>
    </location>
</feature>
<feature type="compositionally biased region" description="Low complexity" evidence="1">
    <location>
        <begin position="199"/>
        <end position="212"/>
    </location>
</feature>
<dbReference type="AlphaFoldDB" id="A0A7H1NUP8"/>
<dbReference type="KEGG" id="ebla:JGUZn3_23070"/>
<evidence type="ECO:0000256" key="1">
    <source>
        <dbReference type="SAM" id="MobiDB-lite"/>
    </source>
</evidence>
<evidence type="ECO:0000313" key="4">
    <source>
        <dbReference type="Proteomes" id="UP000516349"/>
    </source>
</evidence>
<feature type="transmembrane region" description="Helical" evidence="2">
    <location>
        <begin position="21"/>
        <end position="43"/>
    </location>
</feature>
<dbReference type="EMBL" id="CP060244">
    <property type="protein sequence ID" value="QNT79508.1"/>
    <property type="molecule type" value="Genomic_DNA"/>
</dbReference>